<dbReference type="InterPro" id="IPR024752">
    <property type="entry name" value="Myb/SANT-like_dom"/>
</dbReference>
<reference evidence="2" key="1">
    <citation type="submission" date="2020-01" db="EMBL/GenBank/DDBJ databases">
        <title>Genome sequence of Kobresia littledalei, the first chromosome-level genome in the family Cyperaceae.</title>
        <authorList>
            <person name="Qu G."/>
        </authorList>
    </citation>
    <scope>NUCLEOTIDE SEQUENCE</scope>
    <source>
        <strain evidence="2">C.B.Clarke</strain>
        <tissue evidence="2">Leaf</tissue>
    </source>
</reference>
<evidence type="ECO:0000313" key="2">
    <source>
        <dbReference type="EMBL" id="KAF3340446.1"/>
    </source>
</evidence>
<accession>A0A833RR78</accession>
<evidence type="ECO:0000313" key="3">
    <source>
        <dbReference type="Proteomes" id="UP000623129"/>
    </source>
</evidence>
<name>A0A833RR78_9POAL</name>
<dbReference type="AlphaFoldDB" id="A0A833RR78"/>
<dbReference type="OrthoDB" id="683390at2759"/>
<dbReference type="Pfam" id="PF12776">
    <property type="entry name" value="Myb_DNA-bind_3"/>
    <property type="match status" value="1"/>
</dbReference>
<proteinExistence type="predicted"/>
<comment type="caution">
    <text evidence="2">The sequence shown here is derived from an EMBL/GenBank/DDBJ whole genome shotgun (WGS) entry which is preliminary data.</text>
</comment>
<sequence>MTGEGNRNESLNRAAWNDLQKAFLVELLVEFNRPGARLQNAWSSVAWNEMTRRFKAKFVDSNFSLKQLKEQERTLKKAYKTINRLRDLSGFGWDPTRKMVDAPEEVWAPILQTDKEAKRWYNKPFPHYDDLHSLYSGCIANGSRRRGSNYFANPENQVEMNSPSPTIPAPGGLNDFGFDDDFLGTQTFDHISTQSQAPPNVHTPHSVGVSSVRKTIQKKKRKAMSTFHENYLEYKREELTKYCAVMEKNANKSVERADKYSVAAAMEAFEQLSDFDMLNFVNASDMFIKKAETREAFLTVSEEHRSEWIKRMIELWKSN</sequence>
<dbReference type="EMBL" id="SWLB01000003">
    <property type="protein sequence ID" value="KAF3340446.1"/>
    <property type="molecule type" value="Genomic_DNA"/>
</dbReference>
<keyword evidence="3" id="KW-1185">Reference proteome</keyword>
<feature type="domain" description="Myb/SANT-like" evidence="1">
    <location>
        <begin position="16"/>
        <end position="108"/>
    </location>
</feature>
<dbReference type="PANTHER" id="PTHR47072">
    <property type="match status" value="1"/>
</dbReference>
<dbReference type="Proteomes" id="UP000623129">
    <property type="component" value="Unassembled WGS sequence"/>
</dbReference>
<keyword evidence="2" id="KW-0238">DNA-binding</keyword>
<organism evidence="2 3">
    <name type="scientific">Carex littledalei</name>
    <dbReference type="NCBI Taxonomy" id="544730"/>
    <lineage>
        <taxon>Eukaryota</taxon>
        <taxon>Viridiplantae</taxon>
        <taxon>Streptophyta</taxon>
        <taxon>Embryophyta</taxon>
        <taxon>Tracheophyta</taxon>
        <taxon>Spermatophyta</taxon>
        <taxon>Magnoliopsida</taxon>
        <taxon>Liliopsida</taxon>
        <taxon>Poales</taxon>
        <taxon>Cyperaceae</taxon>
        <taxon>Cyperoideae</taxon>
        <taxon>Cariceae</taxon>
        <taxon>Carex</taxon>
        <taxon>Carex subgen. Euthyceras</taxon>
    </lineage>
</organism>
<evidence type="ECO:0000259" key="1">
    <source>
        <dbReference type="Pfam" id="PF12776"/>
    </source>
</evidence>
<protein>
    <submittedName>
        <fullName evidence="2">Myb/SANT-like DNA-binding domain-containing protein</fullName>
    </submittedName>
</protein>
<gene>
    <name evidence="2" type="ORF">FCM35_KLT16217</name>
</gene>
<dbReference type="PANTHER" id="PTHR47072:SF4">
    <property type="entry name" value="MYB_SANT-LIKE DOMAIN-CONTAINING PROTEIN"/>
    <property type="match status" value="1"/>
</dbReference>
<dbReference type="GO" id="GO:0003677">
    <property type="term" value="F:DNA binding"/>
    <property type="evidence" value="ECO:0007669"/>
    <property type="project" value="UniProtKB-KW"/>
</dbReference>